<keyword evidence="1" id="KW-0472">Membrane</keyword>
<evidence type="ECO:0000313" key="4">
    <source>
        <dbReference type="Proteomes" id="UP001642409"/>
    </source>
</evidence>
<keyword evidence="1" id="KW-1133">Transmembrane helix</keyword>
<sequence>MLLLTLCNQNLVCDGDEYLNNDSCVKIASKQQNLLGECAAGASCGPNQVCINDECVCDSSTGYGQNGASCYLCAINNKVSVNGQCQDCYTGAIKDNGQCYCSQDLGYVGGDSTNCVSCWDKNQPAIMGACVEKCNTGTFFEKSANQCVCDETQGFIGANFWVCVNCWDVLQIAKDGQCQQCTQTGTVFKAGKCACNEQLGYGGANQAQQSNSQCVLCWDTQQVVVQGYCQSCGYGTFYDENTHSCLCDNQQGFSGSDPNNCQDCWGQNQIIFNGLCQSCQSNNMVTNNECVCNEYQGYVGQALTCDNCWSKNQIIVNGKCQECKPGTTFSSSTKECVCDEQLGYAGFNAASCENCWQMQQIADQGECKPCGHGKVFSDNQCICDESIGFAGDQTCEDCWSNSMVITDQKCVECADIDEYSIYAAENNCSCLPKYVFQNNKCKMNSKNKTIAIAVAVPLLIILVSVVTTFMVLKKKKNQKKTEKEPTNEGVAPVVPVTTDVVMF</sequence>
<comment type="caution">
    <text evidence="2">The sequence shown here is derived from an EMBL/GenBank/DDBJ whole genome shotgun (WGS) entry which is preliminary data.</text>
</comment>
<reference evidence="3 4" key="2">
    <citation type="submission" date="2024-07" db="EMBL/GenBank/DDBJ databases">
        <authorList>
            <person name="Akdeniz Z."/>
        </authorList>
    </citation>
    <scope>NUCLEOTIDE SEQUENCE [LARGE SCALE GENOMIC DNA]</scope>
</reference>
<feature type="transmembrane region" description="Helical" evidence="1">
    <location>
        <begin position="450"/>
        <end position="472"/>
    </location>
</feature>
<proteinExistence type="predicted"/>
<protein>
    <submittedName>
        <fullName evidence="2">Extracellular matrix protein</fullName>
    </submittedName>
    <submittedName>
        <fullName evidence="3">Extracellular_matrix protein</fullName>
    </submittedName>
</protein>
<name>A0AA86Q6Q6_9EUKA</name>
<dbReference type="Proteomes" id="UP001642409">
    <property type="component" value="Unassembled WGS sequence"/>
</dbReference>
<keyword evidence="4" id="KW-1185">Reference proteome</keyword>
<dbReference type="AlphaFoldDB" id="A0AA86Q6Q6"/>
<evidence type="ECO:0000313" key="3">
    <source>
        <dbReference type="EMBL" id="CAL6020659.1"/>
    </source>
</evidence>
<reference evidence="2" key="1">
    <citation type="submission" date="2023-06" db="EMBL/GenBank/DDBJ databases">
        <authorList>
            <person name="Kurt Z."/>
        </authorList>
    </citation>
    <scope>NUCLEOTIDE SEQUENCE</scope>
</reference>
<evidence type="ECO:0000313" key="2">
    <source>
        <dbReference type="EMBL" id="CAI9953355.1"/>
    </source>
</evidence>
<dbReference type="SUPFAM" id="SSF57184">
    <property type="entry name" value="Growth factor receptor domain"/>
    <property type="match status" value="2"/>
</dbReference>
<evidence type="ECO:0000256" key="1">
    <source>
        <dbReference type="SAM" id="Phobius"/>
    </source>
</evidence>
<keyword evidence="1" id="KW-0812">Transmembrane</keyword>
<accession>A0AA86Q6Q6</accession>
<dbReference type="EMBL" id="CATOUU010000838">
    <property type="protein sequence ID" value="CAI9953355.1"/>
    <property type="molecule type" value="Genomic_DNA"/>
</dbReference>
<dbReference type="EMBL" id="CAXDID020000086">
    <property type="protein sequence ID" value="CAL6020659.1"/>
    <property type="molecule type" value="Genomic_DNA"/>
</dbReference>
<organism evidence="2">
    <name type="scientific">Hexamita inflata</name>
    <dbReference type="NCBI Taxonomy" id="28002"/>
    <lineage>
        <taxon>Eukaryota</taxon>
        <taxon>Metamonada</taxon>
        <taxon>Diplomonadida</taxon>
        <taxon>Hexamitidae</taxon>
        <taxon>Hexamitinae</taxon>
        <taxon>Hexamita</taxon>
    </lineage>
</organism>
<gene>
    <name evidence="3" type="ORF">HINF_LOCUS27680</name>
    <name evidence="2" type="ORF">HINF_LOCUS41000</name>
</gene>
<dbReference type="InterPro" id="IPR009030">
    <property type="entry name" value="Growth_fac_rcpt_cys_sf"/>
</dbReference>